<dbReference type="RefSeq" id="WP_170830172.1">
    <property type="nucleotide sequence ID" value="NZ_FMYP01000093.1"/>
</dbReference>
<dbReference type="SUPFAM" id="SSF110997">
    <property type="entry name" value="Sporulation related repeat"/>
    <property type="match status" value="1"/>
</dbReference>
<protein>
    <submittedName>
        <fullName evidence="2">Sporulation related domain-containing protein</fullName>
    </submittedName>
</protein>
<dbReference type="InterPro" id="IPR007730">
    <property type="entry name" value="SPOR-like_dom"/>
</dbReference>
<reference evidence="2 3" key="1">
    <citation type="submission" date="2016-09" db="EMBL/GenBank/DDBJ databases">
        <authorList>
            <person name="Capua I."/>
            <person name="De Benedictis P."/>
            <person name="Joannis T."/>
            <person name="Lombin L.H."/>
            <person name="Cattoli G."/>
        </authorList>
    </citation>
    <scope>NUCLEOTIDE SEQUENCE [LARGE SCALE GENOMIC DNA]</scope>
    <source>
        <strain evidence="2 3">A7P-90m</strain>
    </source>
</reference>
<dbReference type="EMBL" id="FMYP01000093">
    <property type="protein sequence ID" value="SDD15281.1"/>
    <property type="molecule type" value="Genomic_DNA"/>
</dbReference>
<dbReference type="STRING" id="1640674.SAMN05216323_10935"/>
<sequence length="153" mass="17035">MKRILPISILSLLLLLGSCDYMKKKGWIKDKKQEQLAQARADSLRTDSLRLVSLEKERIKAEAKQMAESDKAKAIAGKNKSGYDVIIGSFKVANYATAFAKDVEGMSFKVTILQSENGFNLVSIGHFETYGAAAAEIRKINEGNQTPMELWVY</sequence>
<dbReference type="AlphaFoldDB" id="A0A1G6SF48"/>
<dbReference type="Proteomes" id="UP000199452">
    <property type="component" value="Unassembled WGS sequence"/>
</dbReference>
<evidence type="ECO:0000313" key="2">
    <source>
        <dbReference type="EMBL" id="SDD15281.1"/>
    </source>
</evidence>
<dbReference type="GO" id="GO:0042834">
    <property type="term" value="F:peptidoglycan binding"/>
    <property type="evidence" value="ECO:0007669"/>
    <property type="project" value="InterPro"/>
</dbReference>
<dbReference type="InterPro" id="IPR036680">
    <property type="entry name" value="SPOR-like_sf"/>
</dbReference>
<feature type="domain" description="SPOR" evidence="1">
    <location>
        <begin position="80"/>
        <end position="145"/>
    </location>
</feature>
<accession>A0A1G6SF48</accession>
<evidence type="ECO:0000259" key="1">
    <source>
        <dbReference type="Pfam" id="PF05036"/>
    </source>
</evidence>
<proteinExistence type="predicted"/>
<gene>
    <name evidence="2" type="ORF">SAMN05216323_10935</name>
</gene>
<dbReference type="Pfam" id="PF05036">
    <property type="entry name" value="SPOR"/>
    <property type="match status" value="1"/>
</dbReference>
<dbReference type="Gene3D" id="3.30.70.1070">
    <property type="entry name" value="Sporulation related repeat"/>
    <property type="match status" value="1"/>
</dbReference>
<evidence type="ECO:0000313" key="3">
    <source>
        <dbReference type="Proteomes" id="UP000199452"/>
    </source>
</evidence>
<dbReference type="PROSITE" id="PS51257">
    <property type="entry name" value="PROKAR_LIPOPROTEIN"/>
    <property type="match status" value="1"/>
</dbReference>
<organism evidence="2 3">
    <name type="scientific">Williamwhitmania taraxaci</name>
    <dbReference type="NCBI Taxonomy" id="1640674"/>
    <lineage>
        <taxon>Bacteria</taxon>
        <taxon>Pseudomonadati</taxon>
        <taxon>Bacteroidota</taxon>
        <taxon>Bacteroidia</taxon>
        <taxon>Bacteroidales</taxon>
        <taxon>Williamwhitmaniaceae</taxon>
        <taxon>Williamwhitmania</taxon>
    </lineage>
</organism>
<keyword evidence="3" id="KW-1185">Reference proteome</keyword>
<name>A0A1G6SF48_9BACT</name>